<proteinExistence type="predicted"/>
<reference evidence="1" key="2">
    <citation type="journal article" date="2015" name="Data Brief">
        <title>Shoot transcriptome of the giant reed, Arundo donax.</title>
        <authorList>
            <person name="Barrero R.A."/>
            <person name="Guerrero F.D."/>
            <person name="Moolhuijzen P."/>
            <person name="Goolsby J.A."/>
            <person name="Tidwell J."/>
            <person name="Bellgard S.E."/>
            <person name="Bellgard M.I."/>
        </authorList>
    </citation>
    <scope>NUCLEOTIDE SEQUENCE</scope>
    <source>
        <tissue evidence="1">Shoot tissue taken approximately 20 cm above the soil surface</tissue>
    </source>
</reference>
<evidence type="ECO:0000313" key="1">
    <source>
        <dbReference type="EMBL" id="JAD67624.1"/>
    </source>
</evidence>
<name>A0A0A9BUE5_ARUDO</name>
<organism evidence="1">
    <name type="scientific">Arundo donax</name>
    <name type="common">Giant reed</name>
    <name type="synonym">Donax arundinaceus</name>
    <dbReference type="NCBI Taxonomy" id="35708"/>
    <lineage>
        <taxon>Eukaryota</taxon>
        <taxon>Viridiplantae</taxon>
        <taxon>Streptophyta</taxon>
        <taxon>Embryophyta</taxon>
        <taxon>Tracheophyta</taxon>
        <taxon>Spermatophyta</taxon>
        <taxon>Magnoliopsida</taxon>
        <taxon>Liliopsida</taxon>
        <taxon>Poales</taxon>
        <taxon>Poaceae</taxon>
        <taxon>PACMAD clade</taxon>
        <taxon>Arundinoideae</taxon>
        <taxon>Arundineae</taxon>
        <taxon>Arundo</taxon>
    </lineage>
</organism>
<reference evidence="1" key="1">
    <citation type="submission" date="2014-09" db="EMBL/GenBank/DDBJ databases">
        <authorList>
            <person name="Magalhaes I.L.F."/>
            <person name="Oliveira U."/>
            <person name="Santos F.R."/>
            <person name="Vidigal T.H.D.A."/>
            <person name="Brescovit A.D."/>
            <person name="Santos A.J."/>
        </authorList>
    </citation>
    <scope>NUCLEOTIDE SEQUENCE</scope>
    <source>
        <tissue evidence="1">Shoot tissue taken approximately 20 cm above the soil surface</tissue>
    </source>
</reference>
<accession>A0A0A9BUE5</accession>
<dbReference type="EMBL" id="GBRH01230271">
    <property type="protein sequence ID" value="JAD67624.1"/>
    <property type="molecule type" value="Transcribed_RNA"/>
</dbReference>
<sequence>MYSKAPGACKVKHERNKLDLKMVFSLFSGEKKKMVFSTLE</sequence>
<protein>
    <submittedName>
        <fullName evidence="1">Uncharacterized protein</fullName>
    </submittedName>
</protein>
<dbReference type="AlphaFoldDB" id="A0A0A9BUE5"/>